<dbReference type="FunFam" id="1.10.3210.10:FF:000001">
    <property type="entry name" value="GTP pyrophosphokinase RelA"/>
    <property type="match status" value="1"/>
</dbReference>
<comment type="caution">
    <text evidence="6">The sequence shown here is derived from an EMBL/GenBank/DDBJ whole genome shotgun (WGS) entry which is preliminary data.</text>
</comment>
<dbReference type="CDD" id="cd00077">
    <property type="entry name" value="HDc"/>
    <property type="match status" value="1"/>
</dbReference>
<dbReference type="GO" id="GO:0016301">
    <property type="term" value="F:kinase activity"/>
    <property type="evidence" value="ECO:0007669"/>
    <property type="project" value="UniProtKB-KW"/>
</dbReference>
<dbReference type="STRING" id="69896.S284_02990"/>
<dbReference type="CDD" id="cd01668">
    <property type="entry name" value="TGS_RSH"/>
    <property type="match status" value="1"/>
</dbReference>
<sequence>MTKDNLLDDLMDIIAKNIGDEKILNNITQAYLFAKKKHNNQMRLTGEPYLTHPCAVTKILAQLNSEPNTLMAGLLHDVLEDTPTTIEELTELFGQDVAYLVYRVTKLTGIAFHKSKGQADNQQKMFLAMACDIRVVIIKIADRLHNMQTLGAMPREKQIRIAKETLEIHAPLTHRLGLFQIKSQLEDLALRYSLPEEYYRISDLIKLKKEQREQSVANVIKTIKTIFAKHHLQNAIIKGRIKNIYSIYKKITQRKVKFEEIFDLLAIRIIVDNVDECYQSLGIIHGYFSPLPLRFKDYIAVPKPNLYQSLHTTVLMKDDFLFEIQIRTKKMDEIAEKGIAAHWAYKENKAYSQEDKQIEIAKKLRWYQELVKITNDSQNHPEETSKEFVDAIKNDILSDNVYVFTSKQEVFELPKGSTPIDFAFRIHTEVGSKMIAAIINGQIAPLDYQLKNGDIINIKTNKNLLSVNKDWLRIVKTSHAKRKIKAFFKKEQNEVDLAVIQKGKDILEKELALHKIDIVLDQNFIQKHFERYNISSLNEFYEEIGKKQLNIKTVINKILSFTTQNTSQAYLEKQMARSNQKLTHQNDTGIIIEGLKNPHLKLASCCSPVWGDEVTGFLTKGRGIVIHRKDCINLKAVDDQRVILATWTSATNVKYSAWISLIATSKDNLTQQVINKINGFKISILELNVINNQKLETIIKLRVLTANIKELNTLIVNLYKIPQIHQIQRGNY</sequence>
<evidence type="ECO:0000259" key="5">
    <source>
        <dbReference type="PROSITE" id="PS51880"/>
    </source>
</evidence>
<dbReference type="Gene3D" id="1.10.3210.10">
    <property type="entry name" value="Hypothetical protein af1432"/>
    <property type="match status" value="1"/>
</dbReference>
<gene>
    <name evidence="6" type="primary">relA</name>
    <name evidence="6" type="ORF">PSSA1_v1c2450</name>
</gene>
<dbReference type="NCBIfam" id="TIGR00691">
    <property type="entry name" value="spoT_relA"/>
    <property type="match status" value="1"/>
</dbReference>
<organism evidence="6 7">
    <name type="scientific">Candidatus Phytoplasma solani</name>
    <dbReference type="NCBI Taxonomy" id="69896"/>
    <lineage>
        <taxon>Bacteria</taxon>
        <taxon>Bacillati</taxon>
        <taxon>Mycoplasmatota</taxon>
        <taxon>Mollicutes</taxon>
        <taxon>Acholeplasmatales</taxon>
        <taxon>Acholeplasmataceae</taxon>
        <taxon>Candidatus Phytoplasma</taxon>
        <taxon>16SrXII (Stolbur group)</taxon>
    </lineage>
</organism>
<dbReference type="PANTHER" id="PTHR21262:SF31">
    <property type="entry name" value="GTP PYROPHOSPHOKINASE"/>
    <property type="match status" value="1"/>
</dbReference>
<evidence type="ECO:0000313" key="7">
    <source>
        <dbReference type="Proteomes" id="UP000283896"/>
    </source>
</evidence>
<dbReference type="SMART" id="SM00471">
    <property type="entry name" value="HDc"/>
    <property type="match status" value="1"/>
</dbReference>
<keyword evidence="6" id="KW-0808">Transferase</keyword>
<evidence type="ECO:0000256" key="1">
    <source>
        <dbReference type="ARBA" id="ARBA00025704"/>
    </source>
</evidence>
<dbReference type="Gene3D" id="3.10.20.30">
    <property type="match status" value="1"/>
</dbReference>
<dbReference type="FunFam" id="3.30.460.10:FF:000001">
    <property type="entry name" value="GTP pyrophosphokinase RelA"/>
    <property type="match status" value="1"/>
</dbReference>
<dbReference type="SUPFAM" id="SSF81271">
    <property type="entry name" value="TGS-like"/>
    <property type="match status" value="1"/>
</dbReference>
<feature type="domain" description="TGS" evidence="5">
    <location>
        <begin position="399"/>
        <end position="460"/>
    </location>
</feature>
<keyword evidence="6" id="KW-0418">Kinase</keyword>
<dbReference type="SUPFAM" id="SSF81301">
    <property type="entry name" value="Nucleotidyltransferase"/>
    <property type="match status" value="1"/>
</dbReference>
<dbReference type="Pfam" id="PF04607">
    <property type="entry name" value="RelA_SpoT"/>
    <property type="match status" value="1"/>
</dbReference>
<dbReference type="InterPro" id="IPR012675">
    <property type="entry name" value="Beta-grasp_dom_sf"/>
</dbReference>
<evidence type="ECO:0000256" key="3">
    <source>
        <dbReference type="ARBA" id="ARBA00056789"/>
    </source>
</evidence>
<dbReference type="AlphaFoldDB" id="A0A421NXV1"/>
<dbReference type="FunFam" id="3.10.20.30:FF:000002">
    <property type="entry name" value="GTP pyrophosphokinase (RelA/SpoT)"/>
    <property type="match status" value="1"/>
</dbReference>
<evidence type="ECO:0000313" key="6">
    <source>
        <dbReference type="EMBL" id="RMI88818.1"/>
    </source>
</evidence>
<dbReference type="SUPFAM" id="SSF109604">
    <property type="entry name" value="HD-domain/PDEase-like"/>
    <property type="match status" value="1"/>
</dbReference>
<dbReference type="InterPro" id="IPR002912">
    <property type="entry name" value="ACT_dom"/>
</dbReference>
<dbReference type="Pfam" id="PF13328">
    <property type="entry name" value="HD_4"/>
    <property type="match status" value="1"/>
</dbReference>
<dbReference type="EMBL" id="MPBG01000003">
    <property type="protein sequence ID" value="RMI88818.1"/>
    <property type="molecule type" value="Genomic_DNA"/>
</dbReference>
<dbReference type="InterPro" id="IPR033655">
    <property type="entry name" value="TGS_RelA/SpoT"/>
</dbReference>
<dbReference type="InterPro" id="IPR003607">
    <property type="entry name" value="HD/PDEase_dom"/>
</dbReference>
<dbReference type="PROSITE" id="PS51880">
    <property type="entry name" value="TGS"/>
    <property type="match status" value="1"/>
</dbReference>
<dbReference type="PANTHER" id="PTHR21262">
    <property type="entry name" value="GUANOSINE-3',5'-BIS DIPHOSPHATE 3'-PYROPHOSPHOHYDROLASE"/>
    <property type="match status" value="1"/>
</dbReference>
<dbReference type="CDD" id="cd05399">
    <property type="entry name" value="NT_Rel-Spo_like"/>
    <property type="match status" value="1"/>
</dbReference>
<dbReference type="InterPro" id="IPR012676">
    <property type="entry name" value="TGS-like"/>
</dbReference>
<comment type="pathway">
    <text evidence="1">Purine metabolism.</text>
</comment>
<reference evidence="7" key="1">
    <citation type="submission" date="2016-11" db="EMBL/GenBank/DDBJ databases">
        <title>Genome sequence of Candidatus Phytoplasma solani strain SA-1.</title>
        <authorList>
            <person name="Haryono M."/>
            <person name="Samarzija I."/>
            <person name="Seruga Music M."/>
            <person name="Hogenhout S."/>
            <person name="Kuo C.-H."/>
        </authorList>
    </citation>
    <scope>NUCLEOTIDE SEQUENCE [LARGE SCALE GENOMIC DNA]</scope>
    <source>
        <strain evidence="7">SA-1</strain>
    </source>
</reference>
<comment type="function">
    <text evidence="3">In eubacteria ppGpp (guanosine 3'-diphosphate 5'-diphosphate) is a mediator of the stringent response that coordinates a variety of cellular activities in response to changes in nutritional abundance. This enzyme catalyzes the degradation of ppGpp into GDP. It may also be capable of catalyzing the synthesis of ppGpp.</text>
</comment>
<accession>A0A421NXV1</accession>
<protein>
    <recommendedName>
        <fullName evidence="2">Penta-phosphate guanosine-3'-pyrophosphohydrolase</fullName>
    </recommendedName>
</protein>
<dbReference type="SMART" id="SM00954">
    <property type="entry name" value="RelA_SpoT"/>
    <property type="match status" value="1"/>
</dbReference>
<dbReference type="GO" id="GO:0005886">
    <property type="term" value="C:plasma membrane"/>
    <property type="evidence" value="ECO:0007669"/>
    <property type="project" value="TreeGrafter"/>
</dbReference>
<dbReference type="InterPro" id="IPR004095">
    <property type="entry name" value="TGS"/>
</dbReference>
<evidence type="ECO:0000256" key="2">
    <source>
        <dbReference type="ARBA" id="ARBA00041770"/>
    </source>
</evidence>
<comment type="similarity">
    <text evidence="4">Belongs to the relA/spoT family.</text>
</comment>
<dbReference type="InterPro" id="IPR004811">
    <property type="entry name" value="RelA/Spo_fam"/>
</dbReference>
<dbReference type="InterPro" id="IPR007685">
    <property type="entry name" value="RelA_SpoT"/>
</dbReference>
<evidence type="ECO:0000256" key="4">
    <source>
        <dbReference type="RuleBase" id="RU003847"/>
    </source>
</evidence>
<dbReference type="Gene3D" id="3.30.460.10">
    <property type="entry name" value="Beta Polymerase, domain 2"/>
    <property type="match status" value="1"/>
</dbReference>
<keyword evidence="7" id="KW-1185">Reference proteome</keyword>
<dbReference type="KEGG" id="psol:S284_02990"/>
<dbReference type="InterPro" id="IPR043519">
    <property type="entry name" value="NT_sf"/>
</dbReference>
<dbReference type="Gene3D" id="3.30.70.260">
    <property type="match status" value="1"/>
</dbReference>
<dbReference type="Pfam" id="PF13291">
    <property type="entry name" value="ACT_4"/>
    <property type="match status" value="1"/>
</dbReference>
<proteinExistence type="inferred from homology"/>
<dbReference type="Pfam" id="PF02824">
    <property type="entry name" value="TGS"/>
    <property type="match status" value="1"/>
</dbReference>
<dbReference type="Proteomes" id="UP000283896">
    <property type="component" value="Unassembled WGS sequence"/>
</dbReference>
<dbReference type="GO" id="GO:0015969">
    <property type="term" value="P:guanosine tetraphosphate metabolic process"/>
    <property type="evidence" value="ECO:0007669"/>
    <property type="project" value="InterPro"/>
</dbReference>
<name>A0A421NXV1_9MOLU</name>